<dbReference type="GO" id="GO:0016020">
    <property type="term" value="C:membrane"/>
    <property type="evidence" value="ECO:0007669"/>
    <property type="project" value="UniProtKB-SubCell"/>
</dbReference>
<evidence type="ECO:0000256" key="4">
    <source>
        <dbReference type="ARBA" id="ARBA00023136"/>
    </source>
</evidence>
<feature type="chain" id="PRO_5040134087" evidence="6">
    <location>
        <begin position="24"/>
        <end position="341"/>
    </location>
</feature>
<evidence type="ECO:0000256" key="6">
    <source>
        <dbReference type="SAM" id="SignalP"/>
    </source>
</evidence>
<evidence type="ECO:0000313" key="8">
    <source>
        <dbReference type="Proteomes" id="UP000717515"/>
    </source>
</evidence>
<feature type="transmembrane region" description="Helical" evidence="5">
    <location>
        <begin position="47"/>
        <end position="67"/>
    </location>
</feature>
<feature type="transmembrane region" description="Helical" evidence="5">
    <location>
        <begin position="162"/>
        <end position="182"/>
    </location>
</feature>
<name>A0A9P8A880_MORAP</name>
<keyword evidence="3 5" id="KW-1133">Transmembrane helix</keyword>
<dbReference type="AlphaFoldDB" id="A0A9P8A880"/>
<feature type="transmembrane region" description="Helical" evidence="5">
    <location>
        <begin position="74"/>
        <end position="93"/>
    </location>
</feature>
<evidence type="ECO:0000256" key="1">
    <source>
        <dbReference type="ARBA" id="ARBA00004141"/>
    </source>
</evidence>
<sequence>MMSARSLSVWACYTLVLLSTVSAQSAPNATAPSTEYTGPLKYEPHVAGNAIFGVLYATLGVLYSSYIWKYSDKWALCLPIGALASAVGFFSRLALDPLDVSLGLYILQSLLVVVSPSAFLAFNYMLYGRLITAIDPKFGNGDGKAAGSRMEKSRFSFIPPRVVGRTFVWSDIITFFIQMSAGGLQAAGGDDNQTMAELGDKLFLVGVSAQGLSYLLFTALLTVALQRLIADRKQNSSGLAGTGWWGLDRNTTFIANALYFSSIFIILRSVYRVVEFTQGYSGYLISHEVYLFVLDAGPLVLAIGIWAFMWPTVLLDTIAREVRQEPPHTQPSERNDWVPLV</sequence>
<dbReference type="Proteomes" id="UP000717515">
    <property type="component" value="Unassembled WGS sequence"/>
</dbReference>
<keyword evidence="2 5" id="KW-0812">Transmembrane</keyword>
<dbReference type="PANTHER" id="PTHR31465">
    <property type="entry name" value="PROTEIN RTA1-RELATED"/>
    <property type="match status" value="1"/>
</dbReference>
<dbReference type="Pfam" id="PF04479">
    <property type="entry name" value="RTA1"/>
    <property type="match status" value="2"/>
</dbReference>
<feature type="transmembrane region" description="Helical" evidence="5">
    <location>
        <begin position="105"/>
        <end position="127"/>
    </location>
</feature>
<accession>A0A9P8A880</accession>
<proteinExistence type="predicted"/>
<comment type="subcellular location">
    <subcellularLocation>
        <location evidence="1">Membrane</location>
        <topology evidence="1">Multi-pass membrane protein</topology>
    </subcellularLocation>
</comment>
<feature type="transmembrane region" description="Helical" evidence="5">
    <location>
        <begin position="253"/>
        <end position="271"/>
    </location>
</feature>
<feature type="signal peptide" evidence="6">
    <location>
        <begin position="1"/>
        <end position="23"/>
    </location>
</feature>
<feature type="transmembrane region" description="Helical" evidence="5">
    <location>
        <begin position="202"/>
        <end position="225"/>
    </location>
</feature>
<dbReference type="PANTHER" id="PTHR31465:SF1">
    <property type="entry name" value="PROTEIN RTA1-RELATED"/>
    <property type="match status" value="1"/>
</dbReference>
<keyword evidence="4 5" id="KW-0472">Membrane</keyword>
<dbReference type="EMBL" id="JAIFTL010000025">
    <property type="protein sequence ID" value="KAG9326132.1"/>
    <property type="molecule type" value="Genomic_DNA"/>
</dbReference>
<organism evidence="7 8">
    <name type="scientific">Mortierella alpina</name>
    <name type="common">Oleaginous fungus</name>
    <name type="synonym">Mortierella renispora</name>
    <dbReference type="NCBI Taxonomy" id="64518"/>
    <lineage>
        <taxon>Eukaryota</taxon>
        <taxon>Fungi</taxon>
        <taxon>Fungi incertae sedis</taxon>
        <taxon>Mucoromycota</taxon>
        <taxon>Mortierellomycotina</taxon>
        <taxon>Mortierellomycetes</taxon>
        <taxon>Mortierellales</taxon>
        <taxon>Mortierellaceae</taxon>
        <taxon>Mortierella</taxon>
    </lineage>
</organism>
<keyword evidence="6" id="KW-0732">Signal</keyword>
<reference evidence="7" key="1">
    <citation type="submission" date="2021-07" db="EMBL/GenBank/DDBJ databases">
        <title>Draft genome of Mortierella alpina, strain LL118, isolated from an aspen leaf litter sample.</title>
        <authorList>
            <person name="Yang S."/>
            <person name="Vinatzer B.A."/>
        </authorList>
    </citation>
    <scope>NUCLEOTIDE SEQUENCE</scope>
    <source>
        <strain evidence="7">LL118</strain>
    </source>
</reference>
<gene>
    <name evidence="7" type="ORF">KVV02_005637</name>
</gene>
<evidence type="ECO:0000313" key="7">
    <source>
        <dbReference type="EMBL" id="KAG9326132.1"/>
    </source>
</evidence>
<evidence type="ECO:0000256" key="3">
    <source>
        <dbReference type="ARBA" id="ARBA00022989"/>
    </source>
</evidence>
<evidence type="ECO:0000256" key="5">
    <source>
        <dbReference type="SAM" id="Phobius"/>
    </source>
</evidence>
<feature type="transmembrane region" description="Helical" evidence="5">
    <location>
        <begin position="291"/>
        <end position="315"/>
    </location>
</feature>
<comment type="caution">
    <text evidence="7">The sequence shown here is derived from an EMBL/GenBank/DDBJ whole genome shotgun (WGS) entry which is preliminary data.</text>
</comment>
<evidence type="ECO:0000256" key="2">
    <source>
        <dbReference type="ARBA" id="ARBA00022692"/>
    </source>
</evidence>
<dbReference type="InterPro" id="IPR007568">
    <property type="entry name" value="RTA1"/>
</dbReference>
<protein>
    <submittedName>
        <fullName evidence="7">Uncharacterized protein</fullName>
    </submittedName>
</protein>